<dbReference type="PANTHER" id="PTHR11461">
    <property type="entry name" value="SERINE PROTEASE INHIBITOR, SERPIN"/>
    <property type="match status" value="1"/>
</dbReference>
<comment type="similarity">
    <text evidence="1">Belongs to the serpin family.</text>
</comment>
<dbReference type="PANTHER" id="PTHR11461:SF211">
    <property type="entry name" value="GH10112P-RELATED"/>
    <property type="match status" value="1"/>
</dbReference>
<dbReference type="AlphaFoldDB" id="A0A9P6KZK6"/>
<keyword evidence="4" id="KW-1185">Reference proteome</keyword>
<evidence type="ECO:0000313" key="3">
    <source>
        <dbReference type="EMBL" id="KAF9763197.1"/>
    </source>
</evidence>
<accession>A0A9P6KZK6</accession>
<dbReference type="InterPro" id="IPR042178">
    <property type="entry name" value="Serpin_sf_1"/>
</dbReference>
<dbReference type="InterPro" id="IPR036186">
    <property type="entry name" value="Serpin_sf"/>
</dbReference>
<dbReference type="Gene3D" id="2.30.39.10">
    <property type="entry name" value="Alpha-1-antitrypsin, domain 1"/>
    <property type="match status" value="1"/>
</dbReference>
<dbReference type="InterPro" id="IPR042185">
    <property type="entry name" value="Serpin_sf_2"/>
</dbReference>
<dbReference type="GO" id="GO:0004867">
    <property type="term" value="F:serine-type endopeptidase inhibitor activity"/>
    <property type="evidence" value="ECO:0007669"/>
    <property type="project" value="InterPro"/>
</dbReference>
<name>A0A9P6KZK6_9MICR</name>
<comment type="caution">
    <text evidence="3">The sequence shown here is derived from an EMBL/GenBank/DDBJ whole genome shotgun (WGS) entry which is preliminary data.</text>
</comment>
<dbReference type="Proteomes" id="UP000740883">
    <property type="component" value="Unassembled WGS sequence"/>
</dbReference>
<dbReference type="InterPro" id="IPR023796">
    <property type="entry name" value="Serpin_dom"/>
</dbReference>
<sequence>MLRLSQKERINFYLKNQDSTKKKIFDIEITENFLKNTTKTSLFSPFCSEMNLYLQACTGEYGFDHIKQKSTEYIEELFDVLDIKEENKTNINSEEDNEIVKSLAANSILIPSVDENFFPENSSAYFWEKYNSTTKEKILSKHKTWEEKKTKKTLTSSIEEYDLSGKRRIYTSTFYFRDRWDRYFNSKDTKKARFTTRPNGYFYDRLFMFSRYYYKYDCGSLVNSKFRVVAIPYTTKFLFTIHQRYMVYIIPSDLNQDLSLLWKDFITYTKFNIDKYIFTLKLQLIDLYVPKIENFEETLDLKDIFKSTHREGLDKSIKPIIKIRMAVNESGTEAVSEVVTNSFDTDSEITVKANRSHIAFIYDMKISRILFVFNDVGEEAPIKTTAISLSSKKIKVC</sequence>
<protein>
    <submittedName>
        <fullName evidence="3">Serpin B3</fullName>
    </submittedName>
</protein>
<dbReference type="EMBL" id="SBJO01000092">
    <property type="protein sequence ID" value="KAF9763197.1"/>
    <property type="molecule type" value="Genomic_DNA"/>
</dbReference>
<reference evidence="3 4" key="1">
    <citation type="journal article" date="2020" name="Genome Biol. Evol.">
        <title>Comparative genomics of strictly vertically transmitted, feminizing microsporidia endosymbionts of amphipod crustaceans.</title>
        <authorList>
            <person name="Cormier A."/>
            <person name="Chebbi M.A."/>
            <person name="Giraud I."/>
            <person name="Wattier R."/>
            <person name="Teixeira M."/>
            <person name="Gilbert C."/>
            <person name="Rigaud T."/>
            <person name="Cordaux R."/>
        </authorList>
    </citation>
    <scope>NUCLEOTIDE SEQUENCE [LARGE SCALE GENOMIC DNA]</scope>
    <source>
        <strain evidence="3 4">Ou3-Ou53</strain>
    </source>
</reference>
<dbReference type="SUPFAM" id="SSF56574">
    <property type="entry name" value="Serpins"/>
    <property type="match status" value="1"/>
</dbReference>
<proteinExistence type="inferred from homology"/>
<dbReference type="OrthoDB" id="671595at2759"/>
<evidence type="ECO:0000259" key="2">
    <source>
        <dbReference type="Pfam" id="PF00079"/>
    </source>
</evidence>
<organism evidence="3 4">
    <name type="scientific">Nosema granulosis</name>
    <dbReference type="NCBI Taxonomy" id="83296"/>
    <lineage>
        <taxon>Eukaryota</taxon>
        <taxon>Fungi</taxon>
        <taxon>Fungi incertae sedis</taxon>
        <taxon>Microsporidia</taxon>
        <taxon>Nosematidae</taxon>
        <taxon>Nosema</taxon>
    </lineage>
</organism>
<dbReference type="Gene3D" id="3.30.497.10">
    <property type="entry name" value="Antithrombin, subunit I, domain 2"/>
    <property type="match status" value="1"/>
</dbReference>
<dbReference type="GO" id="GO:0005615">
    <property type="term" value="C:extracellular space"/>
    <property type="evidence" value="ECO:0007669"/>
    <property type="project" value="InterPro"/>
</dbReference>
<gene>
    <name evidence="3" type="primary">SERPINB3</name>
    <name evidence="3" type="ORF">NGRA_1435</name>
</gene>
<dbReference type="InterPro" id="IPR000215">
    <property type="entry name" value="Serpin_fam"/>
</dbReference>
<evidence type="ECO:0000256" key="1">
    <source>
        <dbReference type="ARBA" id="ARBA00009500"/>
    </source>
</evidence>
<feature type="domain" description="Serpin" evidence="2">
    <location>
        <begin position="112"/>
        <end position="307"/>
    </location>
</feature>
<dbReference type="Pfam" id="PF00079">
    <property type="entry name" value="Serpin"/>
    <property type="match status" value="1"/>
</dbReference>
<evidence type="ECO:0000313" key="4">
    <source>
        <dbReference type="Proteomes" id="UP000740883"/>
    </source>
</evidence>